<comment type="subcellular location">
    <subcellularLocation>
        <location evidence="1">Secreted</location>
    </subcellularLocation>
</comment>
<reference evidence="4 5" key="1">
    <citation type="submission" date="2007-05" db="EMBL/GenBank/DDBJ databases">
        <title>Complete sequence of Geobacter uraniireducens Rf4.</title>
        <authorList>
            <consortium name="US DOE Joint Genome Institute"/>
            <person name="Copeland A."/>
            <person name="Lucas S."/>
            <person name="Lapidus A."/>
            <person name="Barry K."/>
            <person name="Detter J.C."/>
            <person name="Glavina del Rio T."/>
            <person name="Hammon N."/>
            <person name="Israni S."/>
            <person name="Dalin E."/>
            <person name="Tice H."/>
            <person name="Pitluck S."/>
            <person name="Chertkov O."/>
            <person name="Brettin T."/>
            <person name="Bruce D."/>
            <person name="Han C."/>
            <person name="Schmutz J."/>
            <person name="Larimer F."/>
            <person name="Land M."/>
            <person name="Hauser L."/>
            <person name="Kyrpides N."/>
            <person name="Mikhailova N."/>
            <person name="Shelobolina E."/>
            <person name="Aklujkar M."/>
            <person name="Lovley D."/>
            <person name="Richardson P."/>
        </authorList>
    </citation>
    <scope>NUCLEOTIDE SEQUENCE [LARGE SCALE GENOMIC DNA]</scope>
    <source>
        <strain evidence="4 5">Rf4</strain>
    </source>
</reference>
<evidence type="ECO:0000313" key="4">
    <source>
        <dbReference type="EMBL" id="ABQ26515.1"/>
    </source>
</evidence>
<evidence type="ECO:0000313" key="5">
    <source>
        <dbReference type="Proteomes" id="UP000006695"/>
    </source>
</evidence>
<dbReference type="GO" id="GO:0005576">
    <property type="term" value="C:extracellular region"/>
    <property type="evidence" value="ECO:0007669"/>
    <property type="project" value="UniProtKB-SubCell"/>
</dbReference>
<dbReference type="HOGENOM" id="CLU_030024_1_1_7"/>
<evidence type="ECO:0000256" key="2">
    <source>
        <dbReference type="ARBA" id="ARBA00022729"/>
    </source>
</evidence>
<dbReference type="GO" id="GO:0016810">
    <property type="term" value="F:hydrolase activity, acting on carbon-nitrogen (but not peptide) bonds"/>
    <property type="evidence" value="ECO:0007669"/>
    <property type="project" value="InterPro"/>
</dbReference>
<sequence length="339" mass="38963">MTRKIKFRRMVSALLSSSGIHSLLERVCLSDRAFVLMYHRILPSAENQAYYVQPGMFVTTVTFEQQVAYVRDHFEVVFLDDLVKRALKGAHIGRHCALTFDDGWRDNYTEAFPVLERYRVPATIFLSTGFVGTPRTFWPEELCHYLERIDLGTFAGIGAPPSWSRFTGMIGRFKCHGREWFLDRSIETLKAFAPSDREGILNYLRSMLGAEPVPRQMLSWEEAREMVHSGLVRFGAHTVNHELLDQLPLHRARDEISLSRSEIERRLEQKVTTFAYPNGNHSEAVRRIVEEGGFDAAVTTRKGFLRRGVSFLEIPRIALHEDISTTIPMLRSKILLQAF</sequence>
<dbReference type="CDD" id="cd10918">
    <property type="entry name" value="CE4_NodB_like_5s_6s"/>
    <property type="match status" value="1"/>
</dbReference>
<protein>
    <submittedName>
        <fullName evidence="4">Polysaccharide deacetylase</fullName>
    </submittedName>
</protein>
<dbReference type="OrthoDB" id="9776235at2"/>
<dbReference type="EMBL" id="CP000698">
    <property type="protein sequence ID" value="ABQ26515.1"/>
    <property type="molecule type" value="Genomic_DNA"/>
</dbReference>
<dbReference type="InterPro" id="IPR002509">
    <property type="entry name" value="NODB_dom"/>
</dbReference>
<accession>A5G3Z7</accession>
<dbReference type="InterPro" id="IPR051398">
    <property type="entry name" value="Polysacch_Deacetylase"/>
</dbReference>
<dbReference type="Proteomes" id="UP000006695">
    <property type="component" value="Chromosome"/>
</dbReference>
<dbReference type="PROSITE" id="PS51677">
    <property type="entry name" value="NODB"/>
    <property type="match status" value="1"/>
</dbReference>
<dbReference type="Pfam" id="PF01522">
    <property type="entry name" value="Polysacc_deac_1"/>
    <property type="match status" value="1"/>
</dbReference>
<evidence type="ECO:0000259" key="3">
    <source>
        <dbReference type="PROSITE" id="PS51677"/>
    </source>
</evidence>
<dbReference type="PANTHER" id="PTHR34216:SF3">
    <property type="entry name" value="POLY-BETA-1,6-N-ACETYL-D-GLUCOSAMINE N-DEACETYLASE"/>
    <property type="match status" value="1"/>
</dbReference>
<name>A5G3Z7_GEOUR</name>
<dbReference type="InterPro" id="IPR011330">
    <property type="entry name" value="Glyco_hydro/deAcase_b/a-brl"/>
</dbReference>
<dbReference type="AlphaFoldDB" id="A5G3Z7"/>
<dbReference type="SUPFAM" id="SSF88713">
    <property type="entry name" value="Glycoside hydrolase/deacetylase"/>
    <property type="match status" value="1"/>
</dbReference>
<dbReference type="Gene3D" id="3.20.20.370">
    <property type="entry name" value="Glycoside hydrolase/deacetylase"/>
    <property type="match status" value="1"/>
</dbReference>
<dbReference type="KEGG" id="gur:Gura_2336"/>
<dbReference type="GO" id="GO:0005975">
    <property type="term" value="P:carbohydrate metabolic process"/>
    <property type="evidence" value="ECO:0007669"/>
    <property type="project" value="InterPro"/>
</dbReference>
<feature type="domain" description="NodB homology" evidence="3">
    <location>
        <begin position="94"/>
        <end position="339"/>
    </location>
</feature>
<keyword evidence="2" id="KW-0732">Signal</keyword>
<evidence type="ECO:0000256" key="1">
    <source>
        <dbReference type="ARBA" id="ARBA00004613"/>
    </source>
</evidence>
<dbReference type="STRING" id="351605.Gura_2336"/>
<proteinExistence type="predicted"/>
<keyword evidence="5" id="KW-1185">Reference proteome</keyword>
<dbReference type="PANTHER" id="PTHR34216">
    <property type="match status" value="1"/>
</dbReference>
<gene>
    <name evidence="4" type="ordered locus">Gura_2336</name>
</gene>
<organism evidence="4 5">
    <name type="scientific">Geotalea uraniireducens (strain Rf4)</name>
    <name type="common">Geobacter uraniireducens</name>
    <dbReference type="NCBI Taxonomy" id="351605"/>
    <lineage>
        <taxon>Bacteria</taxon>
        <taxon>Pseudomonadati</taxon>
        <taxon>Thermodesulfobacteriota</taxon>
        <taxon>Desulfuromonadia</taxon>
        <taxon>Geobacterales</taxon>
        <taxon>Geobacteraceae</taxon>
        <taxon>Geotalea</taxon>
    </lineage>
</organism>